<evidence type="ECO:0000313" key="1">
    <source>
        <dbReference type="EMBL" id="JAE08828.1"/>
    </source>
</evidence>
<protein>
    <submittedName>
        <fullName evidence="1">Uncharacterized protein</fullName>
    </submittedName>
</protein>
<reference evidence="1" key="1">
    <citation type="submission" date="2014-09" db="EMBL/GenBank/DDBJ databases">
        <authorList>
            <person name="Magalhaes I.L.F."/>
            <person name="Oliveira U."/>
            <person name="Santos F.R."/>
            <person name="Vidigal T.H.D.A."/>
            <person name="Brescovit A.D."/>
            <person name="Santos A.J."/>
        </authorList>
    </citation>
    <scope>NUCLEOTIDE SEQUENCE</scope>
    <source>
        <tissue evidence="1">Shoot tissue taken approximately 20 cm above the soil surface</tissue>
    </source>
</reference>
<dbReference type="EMBL" id="GBRH01189068">
    <property type="protein sequence ID" value="JAE08828.1"/>
    <property type="molecule type" value="Transcribed_RNA"/>
</dbReference>
<reference evidence="1" key="2">
    <citation type="journal article" date="2015" name="Data Brief">
        <title>Shoot transcriptome of the giant reed, Arundo donax.</title>
        <authorList>
            <person name="Barrero R.A."/>
            <person name="Guerrero F.D."/>
            <person name="Moolhuijzen P."/>
            <person name="Goolsby J.A."/>
            <person name="Tidwell J."/>
            <person name="Bellgard S.E."/>
            <person name="Bellgard M.I."/>
        </authorList>
    </citation>
    <scope>NUCLEOTIDE SEQUENCE</scope>
    <source>
        <tissue evidence="1">Shoot tissue taken approximately 20 cm above the soil surface</tissue>
    </source>
</reference>
<dbReference type="AlphaFoldDB" id="A0A0A9FKM0"/>
<sequence>MGSKASNSFNSSRNCRYLTYIAILKH</sequence>
<proteinExistence type="predicted"/>
<organism evidence="1">
    <name type="scientific">Arundo donax</name>
    <name type="common">Giant reed</name>
    <name type="synonym">Donax arundinaceus</name>
    <dbReference type="NCBI Taxonomy" id="35708"/>
    <lineage>
        <taxon>Eukaryota</taxon>
        <taxon>Viridiplantae</taxon>
        <taxon>Streptophyta</taxon>
        <taxon>Embryophyta</taxon>
        <taxon>Tracheophyta</taxon>
        <taxon>Spermatophyta</taxon>
        <taxon>Magnoliopsida</taxon>
        <taxon>Liliopsida</taxon>
        <taxon>Poales</taxon>
        <taxon>Poaceae</taxon>
        <taxon>PACMAD clade</taxon>
        <taxon>Arundinoideae</taxon>
        <taxon>Arundineae</taxon>
        <taxon>Arundo</taxon>
    </lineage>
</organism>
<name>A0A0A9FKM0_ARUDO</name>
<accession>A0A0A9FKM0</accession>